<proteinExistence type="inferred from homology"/>
<dbReference type="EMBL" id="JAACLJ010000009">
    <property type="protein sequence ID" value="KAF4580872.1"/>
    <property type="molecule type" value="Genomic_DNA"/>
</dbReference>
<evidence type="ECO:0000313" key="8">
    <source>
        <dbReference type="EMBL" id="KAF4580872.1"/>
    </source>
</evidence>
<evidence type="ECO:0000256" key="5">
    <source>
        <dbReference type="PIRSR" id="PIRSR601461-1"/>
    </source>
</evidence>
<evidence type="ECO:0000256" key="2">
    <source>
        <dbReference type="ARBA" id="ARBA00022670"/>
    </source>
</evidence>
<organism evidence="8 9">
    <name type="scientific">Ophiocordyceps camponoti-floridani</name>
    <dbReference type="NCBI Taxonomy" id="2030778"/>
    <lineage>
        <taxon>Eukaryota</taxon>
        <taxon>Fungi</taxon>
        <taxon>Dikarya</taxon>
        <taxon>Ascomycota</taxon>
        <taxon>Pezizomycotina</taxon>
        <taxon>Sordariomycetes</taxon>
        <taxon>Hypocreomycetidae</taxon>
        <taxon>Hypocreales</taxon>
        <taxon>Ophiocordycipitaceae</taxon>
        <taxon>Ophiocordyceps</taxon>
    </lineage>
</organism>
<feature type="active site" evidence="5">
    <location>
        <position position="309"/>
    </location>
</feature>
<keyword evidence="9" id="KW-1185">Reference proteome</keyword>
<dbReference type="GO" id="GO:0004190">
    <property type="term" value="F:aspartic-type endopeptidase activity"/>
    <property type="evidence" value="ECO:0007669"/>
    <property type="project" value="UniProtKB-KW"/>
</dbReference>
<dbReference type="CDD" id="cd06097">
    <property type="entry name" value="Aspergillopepsin_like"/>
    <property type="match status" value="1"/>
</dbReference>
<dbReference type="PANTHER" id="PTHR47966:SF2">
    <property type="entry name" value="ASPERGILLOPEPSIN-1-RELATED"/>
    <property type="match status" value="1"/>
</dbReference>
<dbReference type="SUPFAM" id="SSF50630">
    <property type="entry name" value="Acid proteases"/>
    <property type="match status" value="1"/>
</dbReference>
<dbReference type="InterPro" id="IPR034163">
    <property type="entry name" value="Aspergillopepsin-like_cat_dom"/>
</dbReference>
<keyword evidence="3 6" id="KW-0064">Aspartyl protease</keyword>
<dbReference type="Proteomes" id="UP000562929">
    <property type="component" value="Unassembled WGS sequence"/>
</dbReference>
<evidence type="ECO:0000259" key="7">
    <source>
        <dbReference type="PROSITE" id="PS51767"/>
    </source>
</evidence>
<dbReference type="PROSITE" id="PS51767">
    <property type="entry name" value="PEPTIDASE_A1"/>
    <property type="match status" value="1"/>
</dbReference>
<dbReference type="Pfam" id="PF00026">
    <property type="entry name" value="Asp"/>
    <property type="match status" value="1"/>
</dbReference>
<evidence type="ECO:0000256" key="1">
    <source>
        <dbReference type="ARBA" id="ARBA00007447"/>
    </source>
</evidence>
<evidence type="ECO:0000313" key="9">
    <source>
        <dbReference type="Proteomes" id="UP000562929"/>
    </source>
</evidence>
<comment type="similarity">
    <text evidence="1 6">Belongs to the peptidase A1 family.</text>
</comment>
<dbReference type="InterPro" id="IPR033121">
    <property type="entry name" value="PEPTIDASE_A1"/>
</dbReference>
<dbReference type="PROSITE" id="PS00141">
    <property type="entry name" value="ASP_PROTEASE"/>
    <property type="match status" value="1"/>
</dbReference>
<feature type="active site" evidence="5">
    <location>
        <position position="124"/>
    </location>
</feature>
<protein>
    <submittedName>
        <fullName evidence="8">Aspartic proteinase</fullName>
    </submittedName>
</protein>
<dbReference type="GO" id="GO:0006508">
    <property type="term" value="P:proteolysis"/>
    <property type="evidence" value="ECO:0007669"/>
    <property type="project" value="UniProtKB-KW"/>
</dbReference>
<reference evidence="8 9" key="1">
    <citation type="journal article" date="2020" name="G3 (Bethesda)">
        <title>Genetic Underpinnings of Host Manipulation by Ophiocordyceps as Revealed by Comparative Transcriptomics.</title>
        <authorList>
            <person name="Will I."/>
            <person name="Das B."/>
            <person name="Trinh T."/>
            <person name="Brachmann A."/>
            <person name="Ohm R.A."/>
            <person name="de Bekker C."/>
        </authorList>
    </citation>
    <scope>NUCLEOTIDE SEQUENCE [LARGE SCALE GENOMIC DNA]</scope>
    <source>
        <strain evidence="8 9">EC05</strain>
    </source>
</reference>
<dbReference type="PANTHER" id="PTHR47966">
    <property type="entry name" value="BETA-SITE APP-CLEAVING ENZYME, ISOFORM A-RELATED"/>
    <property type="match status" value="1"/>
</dbReference>
<evidence type="ECO:0000256" key="4">
    <source>
        <dbReference type="ARBA" id="ARBA00022801"/>
    </source>
</evidence>
<accession>A0A8H4Q0R1</accession>
<keyword evidence="2 6" id="KW-0645">Protease</keyword>
<evidence type="ECO:0000256" key="6">
    <source>
        <dbReference type="RuleBase" id="RU000454"/>
    </source>
</evidence>
<dbReference type="Gene3D" id="2.40.70.10">
    <property type="entry name" value="Acid Proteases"/>
    <property type="match status" value="2"/>
</dbReference>
<dbReference type="InterPro" id="IPR021109">
    <property type="entry name" value="Peptidase_aspartic_dom_sf"/>
</dbReference>
<dbReference type="AlphaFoldDB" id="A0A8H4Q0R1"/>
<keyword evidence="4 6" id="KW-0378">Hydrolase</keyword>
<sequence>MRSSLFATAAALYYSVQGAHLKRRQEGNTRFTLGEIQNESFQGHDASNAFIKAHLKYGDTVPLQMSRALERNPELRSRFAAMSRLRDGTQRGTVPSTSPAKYDSEFSVPVQIGTPPQTIPLNLDTGSADLWVFSSETYISLVRGQTIYHPENSSTSHLVPGHSWQVKYGDGAGASGIVYKDKVQVGGSHFDDQAVQAAITVSAEISNDSFTAGILGLANSGVNTIRPTRQRSYIDNVKDLLEEPLFTANLQKGAPGNYNFGYINKTEYKGDIQYAQVNPSSPYWEVTLGGYQVGDDGFYKRRSLNAIVDTGTSLLLLPADIVYDYYRQIPDSGLDLKLGVITYPCNATAPDFYFGVGPYRGRIPGDYINYAKVDSKYCYGGIQTSKGMPFSVIGDVALKAQFVVFNYERGVRDCDCVWTFVFRIVFWFSAGVCLLRFAEDYGEGEIVSGDEVEVLGYL</sequence>
<evidence type="ECO:0000256" key="3">
    <source>
        <dbReference type="ARBA" id="ARBA00022750"/>
    </source>
</evidence>
<comment type="caution">
    <text evidence="8">The sequence shown here is derived from an EMBL/GenBank/DDBJ whole genome shotgun (WGS) entry which is preliminary data.</text>
</comment>
<dbReference type="OrthoDB" id="2747330at2759"/>
<gene>
    <name evidence="8" type="ORF">GQ602_007009</name>
</gene>
<dbReference type="InterPro" id="IPR001461">
    <property type="entry name" value="Aspartic_peptidase_A1"/>
</dbReference>
<dbReference type="InterPro" id="IPR001969">
    <property type="entry name" value="Aspartic_peptidase_AS"/>
</dbReference>
<name>A0A8H4Q0R1_9HYPO</name>
<dbReference type="FunFam" id="2.40.70.10:FF:000026">
    <property type="entry name" value="Endothiapepsin"/>
    <property type="match status" value="1"/>
</dbReference>
<dbReference type="PRINTS" id="PR00792">
    <property type="entry name" value="PEPSIN"/>
</dbReference>
<feature type="domain" description="Peptidase A1" evidence="7">
    <location>
        <begin position="106"/>
        <end position="415"/>
    </location>
</feature>